<evidence type="ECO:0000256" key="2">
    <source>
        <dbReference type="ARBA" id="ARBA00008639"/>
    </source>
</evidence>
<dbReference type="PANTHER" id="PTHR43780:SF2">
    <property type="entry name" value="1-AMINOCYCLOPROPANE-1-CARBOXYLATE DEAMINASE-RELATED"/>
    <property type="match status" value="1"/>
</dbReference>
<dbReference type="AlphaFoldDB" id="A0A8J3Y9L4"/>
<keyword evidence="3 5" id="KW-0663">Pyridoxal phosphate</keyword>
<comment type="cofactor">
    <cofactor evidence="1">
        <name>pyridoxal 5'-phosphate</name>
        <dbReference type="ChEBI" id="CHEBI:597326"/>
    </cofactor>
</comment>
<evidence type="ECO:0000259" key="6">
    <source>
        <dbReference type="Pfam" id="PF00291"/>
    </source>
</evidence>
<evidence type="ECO:0000256" key="5">
    <source>
        <dbReference type="PIRSR" id="PIRSR006278-2"/>
    </source>
</evidence>
<comment type="similarity">
    <text evidence="2">Belongs to the ACC deaminase/D-cysteine desulfhydrase family.</text>
</comment>
<dbReference type="InterPro" id="IPR001926">
    <property type="entry name" value="TrpB-like_PALP"/>
</dbReference>
<dbReference type="Gene3D" id="3.40.50.1100">
    <property type="match status" value="2"/>
</dbReference>
<protein>
    <submittedName>
        <fullName evidence="7">D-cysteine desulfhydrase</fullName>
    </submittedName>
</protein>
<dbReference type="Proteomes" id="UP000652013">
    <property type="component" value="Unassembled WGS sequence"/>
</dbReference>
<dbReference type="PANTHER" id="PTHR43780">
    <property type="entry name" value="1-AMINOCYCLOPROPANE-1-CARBOXYLATE DEAMINASE-RELATED"/>
    <property type="match status" value="1"/>
</dbReference>
<dbReference type="EMBL" id="BOOY01000027">
    <property type="protein sequence ID" value="GIJ04428.1"/>
    <property type="molecule type" value="Genomic_DNA"/>
</dbReference>
<dbReference type="GO" id="GO:1901605">
    <property type="term" value="P:alpha-amino acid metabolic process"/>
    <property type="evidence" value="ECO:0007669"/>
    <property type="project" value="UniProtKB-ARBA"/>
</dbReference>
<comment type="caution">
    <text evidence="7">The sequence shown here is derived from an EMBL/GenBank/DDBJ whole genome shotgun (WGS) entry which is preliminary data.</text>
</comment>
<dbReference type="InterPro" id="IPR036052">
    <property type="entry name" value="TrpB-like_PALP_sf"/>
</dbReference>
<dbReference type="Pfam" id="PF00291">
    <property type="entry name" value="PALP"/>
    <property type="match status" value="1"/>
</dbReference>
<feature type="domain" description="Tryptophan synthase beta chain-like PALP" evidence="6">
    <location>
        <begin position="5"/>
        <end position="282"/>
    </location>
</feature>
<evidence type="ECO:0000256" key="3">
    <source>
        <dbReference type="ARBA" id="ARBA00022898"/>
    </source>
</evidence>
<organism evidence="7 8">
    <name type="scientific">Spirilliplanes yamanashiensis</name>
    <dbReference type="NCBI Taxonomy" id="42233"/>
    <lineage>
        <taxon>Bacteria</taxon>
        <taxon>Bacillati</taxon>
        <taxon>Actinomycetota</taxon>
        <taxon>Actinomycetes</taxon>
        <taxon>Micromonosporales</taxon>
        <taxon>Micromonosporaceae</taxon>
        <taxon>Spirilliplanes</taxon>
    </lineage>
</organism>
<name>A0A8J3Y9L4_9ACTN</name>
<proteinExistence type="inferred from homology"/>
<dbReference type="InterPro" id="IPR027278">
    <property type="entry name" value="ACCD_DCysDesulf"/>
</dbReference>
<evidence type="ECO:0000313" key="7">
    <source>
        <dbReference type="EMBL" id="GIJ04428.1"/>
    </source>
</evidence>
<dbReference type="RefSeq" id="WP_203939663.1">
    <property type="nucleotide sequence ID" value="NZ_BAAAGJ010000005.1"/>
</dbReference>
<reference evidence="7" key="1">
    <citation type="submission" date="2021-01" db="EMBL/GenBank/DDBJ databases">
        <title>Whole genome shotgun sequence of Spirilliplanes yamanashiensis NBRC 15828.</title>
        <authorList>
            <person name="Komaki H."/>
            <person name="Tamura T."/>
        </authorList>
    </citation>
    <scope>NUCLEOTIDE SEQUENCE</scope>
    <source>
        <strain evidence="7">NBRC 15828</strain>
    </source>
</reference>
<feature type="modified residue" description="N6-(pyridoxal phosphate)lysine" evidence="5">
    <location>
        <position position="42"/>
    </location>
</feature>
<sequence length="297" mass="29897">MIPFGTYPTPLETAPRLAGALGLPELFVKRDDLIGLGAGGNKVRKLEHTCAEAVAAGATTLLTTGAPQSNHARLTAAAAARLGLDAVLVLRGRPPNDARGNVLLDHLLGATVVWADDPLREVGRQAAAVRERGGVPHVIPFGGSSPAAVQGYVACAAELLDQLPDLSHVVVAVGSGATMAGLVRGLGAERVIGVDVGAVPDPHTTVARLAGADAGSLDIDTGRVGAGYGTLTGEVARAVRLAARTEGLLLDPVYTGRALAGLAARARARAGGLGRTVLLHTGGLPGLFGHPSVAELA</sequence>
<evidence type="ECO:0000256" key="4">
    <source>
        <dbReference type="PIRSR" id="PIRSR006278-1"/>
    </source>
</evidence>
<feature type="active site" description="Nucleophile" evidence="4">
    <location>
        <position position="69"/>
    </location>
</feature>
<dbReference type="SUPFAM" id="SSF53686">
    <property type="entry name" value="Tryptophan synthase beta subunit-like PLP-dependent enzymes"/>
    <property type="match status" value="1"/>
</dbReference>
<accession>A0A8J3Y9L4</accession>
<keyword evidence="8" id="KW-1185">Reference proteome</keyword>
<evidence type="ECO:0000313" key="8">
    <source>
        <dbReference type="Proteomes" id="UP000652013"/>
    </source>
</evidence>
<evidence type="ECO:0000256" key="1">
    <source>
        <dbReference type="ARBA" id="ARBA00001933"/>
    </source>
</evidence>
<dbReference type="PIRSF" id="PIRSF006278">
    <property type="entry name" value="ACCD_DCysDesulf"/>
    <property type="match status" value="1"/>
</dbReference>
<dbReference type="GO" id="GO:0019148">
    <property type="term" value="F:D-cysteine desulfhydrase activity"/>
    <property type="evidence" value="ECO:0007669"/>
    <property type="project" value="TreeGrafter"/>
</dbReference>
<gene>
    <name evidence="7" type="ORF">Sya03_37800</name>
</gene>